<dbReference type="AlphaFoldDB" id="A0A9P0J661"/>
<reference evidence="2" key="2">
    <citation type="submission" date="2022-10" db="EMBL/GenBank/DDBJ databases">
        <authorList>
            <consortium name="ENA_rothamsted_submissions"/>
            <consortium name="culmorum"/>
            <person name="King R."/>
        </authorList>
    </citation>
    <scope>NUCLEOTIDE SEQUENCE</scope>
</reference>
<keyword evidence="1" id="KW-0802">TPR repeat</keyword>
<accession>A0A9P0J661</accession>
<protein>
    <recommendedName>
        <fullName evidence="4">Tetratricopeptide repeat protein</fullName>
    </recommendedName>
</protein>
<dbReference type="Pfam" id="PF13181">
    <property type="entry name" value="TPR_8"/>
    <property type="match status" value="1"/>
</dbReference>
<sequence>MEKAEYVYTQILKAYLDSYIIRNKYGKFLLSQNRLKNAEQQFKIGQKITPEYQETLSNLGNLYFLTDGFDKAILNYHKALNINANQKLILFNLGKLYLKITEYHKSVNAFKKAIFLDPENESTLRNLSIIYCHQDNMLMSVETYKKC</sequence>
<dbReference type="PANTHER" id="PTHR44809:SF1">
    <property type="entry name" value="PROTEIN O-MANNOSYL-TRANSFERASE TMTC1"/>
    <property type="match status" value="1"/>
</dbReference>
<dbReference type="SMART" id="SM00028">
    <property type="entry name" value="TPR"/>
    <property type="match status" value="3"/>
</dbReference>
<dbReference type="EMBL" id="OU899036">
    <property type="protein sequence ID" value="CAH1731073.1"/>
    <property type="molecule type" value="Genomic_DNA"/>
</dbReference>
<reference evidence="2" key="1">
    <citation type="submission" date="2022-02" db="EMBL/GenBank/DDBJ databases">
        <authorList>
            <person name="King R."/>
        </authorList>
    </citation>
    <scope>NUCLEOTIDE SEQUENCE</scope>
</reference>
<dbReference type="PANTHER" id="PTHR44809">
    <property type="match status" value="1"/>
</dbReference>
<dbReference type="InterPro" id="IPR019734">
    <property type="entry name" value="TPR_rpt"/>
</dbReference>
<evidence type="ECO:0000256" key="1">
    <source>
        <dbReference type="PROSITE-ProRule" id="PRU00339"/>
    </source>
</evidence>
<gene>
    <name evidence="2" type="ORF">APHIGO_LOCUS7863</name>
</gene>
<proteinExistence type="predicted"/>
<dbReference type="PROSITE" id="PS50005">
    <property type="entry name" value="TPR"/>
    <property type="match status" value="2"/>
</dbReference>
<keyword evidence="3" id="KW-1185">Reference proteome</keyword>
<feature type="repeat" description="TPR" evidence="1">
    <location>
        <begin position="53"/>
        <end position="86"/>
    </location>
</feature>
<evidence type="ECO:0008006" key="4">
    <source>
        <dbReference type="Google" id="ProtNLM"/>
    </source>
</evidence>
<evidence type="ECO:0000313" key="3">
    <source>
        <dbReference type="Proteomes" id="UP001154329"/>
    </source>
</evidence>
<dbReference type="Gene3D" id="1.25.40.10">
    <property type="entry name" value="Tetratricopeptide repeat domain"/>
    <property type="match status" value="1"/>
</dbReference>
<name>A0A9P0J661_APHGO</name>
<organism evidence="2 3">
    <name type="scientific">Aphis gossypii</name>
    <name type="common">Cotton aphid</name>
    <dbReference type="NCBI Taxonomy" id="80765"/>
    <lineage>
        <taxon>Eukaryota</taxon>
        <taxon>Metazoa</taxon>
        <taxon>Ecdysozoa</taxon>
        <taxon>Arthropoda</taxon>
        <taxon>Hexapoda</taxon>
        <taxon>Insecta</taxon>
        <taxon>Pterygota</taxon>
        <taxon>Neoptera</taxon>
        <taxon>Paraneoptera</taxon>
        <taxon>Hemiptera</taxon>
        <taxon>Sternorrhyncha</taxon>
        <taxon>Aphidomorpha</taxon>
        <taxon>Aphidoidea</taxon>
        <taxon>Aphididae</taxon>
        <taxon>Aphidini</taxon>
        <taxon>Aphis</taxon>
        <taxon>Aphis</taxon>
    </lineage>
</organism>
<dbReference type="InterPro" id="IPR011990">
    <property type="entry name" value="TPR-like_helical_dom_sf"/>
</dbReference>
<dbReference type="SUPFAM" id="SSF48452">
    <property type="entry name" value="TPR-like"/>
    <property type="match status" value="1"/>
</dbReference>
<dbReference type="Proteomes" id="UP001154329">
    <property type="component" value="Chromosome 3"/>
</dbReference>
<dbReference type="PROSITE" id="PS50293">
    <property type="entry name" value="TPR_REGION"/>
    <property type="match status" value="1"/>
</dbReference>
<feature type="repeat" description="TPR" evidence="1">
    <location>
        <begin position="87"/>
        <end position="120"/>
    </location>
</feature>
<evidence type="ECO:0000313" key="2">
    <source>
        <dbReference type="EMBL" id="CAH1731073.1"/>
    </source>
</evidence>
<dbReference type="InterPro" id="IPR052943">
    <property type="entry name" value="TMTC_O-mannosyl-trnsfr"/>
</dbReference>